<dbReference type="AlphaFoldDB" id="A0A382A962"/>
<proteinExistence type="predicted"/>
<feature type="transmembrane region" description="Helical" evidence="1">
    <location>
        <begin position="64"/>
        <end position="85"/>
    </location>
</feature>
<dbReference type="InterPro" id="IPR018688">
    <property type="entry name" value="PpoB2-like"/>
</dbReference>
<evidence type="ECO:0008006" key="3">
    <source>
        <dbReference type="Google" id="ProtNLM"/>
    </source>
</evidence>
<dbReference type="Pfam" id="PF09948">
    <property type="entry name" value="PpoB2"/>
    <property type="match status" value="1"/>
</dbReference>
<reference evidence="2" key="1">
    <citation type="submission" date="2018-05" db="EMBL/GenBank/DDBJ databases">
        <authorList>
            <person name="Lanie J.A."/>
            <person name="Ng W.-L."/>
            <person name="Kazmierczak K.M."/>
            <person name="Andrzejewski T.M."/>
            <person name="Davidsen T.M."/>
            <person name="Wayne K.J."/>
            <person name="Tettelin H."/>
            <person name="Glass J.I."/>
            <person name="Rusch D."/>
            <person name="Podicherti R."/>
            <person name="Tsui H.-C.T."/>
            <person name="Winkler M.E."/>
        </authorList>
    </citation>
    <scope>NUCLEOTIDE SEQUENCE</scope>
</reference>
<feature type="transmembrane region" description="Helical" evidence="1">
    <location>
        <begin position="195"/>
        <end position="212"/>
    </location>
</feature>
<sequence length="216" mass="24055">MHYVMEVDAYQWGLQQFLAVAAMWTVMMTAMMLPSVLPWITALSRLPGMAGSSRPVGMATGEFLLGYFLIWTLYSVGAAQVQWLLHDWALVSSNGVLVTPTLAGGLLVLAGLFQWTSLKQRCLDHCRSPVSFFLTSWHAGRWSLLRIGFIHGLFCVGCCWALMALAFVVGVMNLVWMALLTLFVFIDHTILRGQWAGRSIGVGMVVWGVWIIREAL</sequence>
<keyword evidence="1" id="KW-1133">Transmembrane helix</keyword>
<keyword evidence="1" id="KW-0472">Membrane</keyword>
<evidence type="ECO:0000256" key="1">
    <source>
        <dbReference type="SAM" id="Phobius"/>
    </source>
</evidence>
<evidence type="ECO:0000313" key="2">
    <source>
        <dbReference type="EMBL" id="SVA97463.1"/>
    </source>
</evidence>
<feature type="transmembrane region" description="Helical" evidence="1">
    <location>
        <begin position="97"/>
        <end position="118"/>
    </location>
</feature>
<feature type="transmembrane region" description="Helical" evidence="1">
    <location>
        <begin position="160"/>
        <end position="186"/>
    </location>
</feature>
<keyword evidence="1" id="KW-0812">Transmembrane</keyword>
<name>A0A382A962_9ZZZZ</name>
<protein>
    <recommendedName>
        <fullName evidence="3">DUF2182 domain-containing protein</fullName>
    </recommendedName>
</protein>
<organism evidence="2">
    <name type="scientific">marine metagenome</name>
    <dbReference type="NCBI Taxonomy" id="408172"/>
    <lineage>
        <taxon>unclassified sequences</taxon>
        <taxon>metagenomes</taxon>
        <taxon>ecological metagenomes</taxon>
    </lineage>
</organism>
<feature type="transmembrane region" description="Helical" evidence="1">
    <location>
        <begin position="130"/>
        <end position="154"/>
    </location>
</feature>
<accession>A0A382A962</accession>
<dbReference type="EMBL" id="UINC01024229">
    <property type="protein sequence ID" value="SVA97463.1"/>
    <property type="molecule type" value="Genomic_DNA"/>
</dbReference>
<gene>
    <name evidence="2" type="ORF">METZ01_LOCUS150317</name>
</gene>
<feature type="transmembrane region" description="Helical" evidence="1">
    <location>
        <begin position="20"/>
        <end position="43"/>
    </location>
</feature>